<dbReference type="InterPro" id="IPR018711">
    <property type="entry name" value="NAGPA"/>
</dbReference>
<dbReference type="OrthoDB" id="9809781at2"/>
<keyword evidence="3" id="KW-1185">Reference proteome</keyword>
<feature type="domain" description="Phosphodiester glycosidase" evidence="1">
    <location>
        <begin position="44"/>
        <end position="186"/>
    </location>
</feature>
<dbReference type="Pfam" id="PF09992">
    <property type="entry name" value="NAGPA"/>
    <property type="match status" value="1"/>
</dbReference>
<reference evidence="3" key="1">
    <citation type="submission" date="2016-11" db="EMBL/GenBank/DDBJ databases">
        <authorList>
            <person name="Varghese N."/>
            <person name="Submissions S."/>
        </authorList>
    </citation>
    <scope>NUCLEOTIDE SEQUENCE [LARGE SCALE GENOMIC DNA]</scope>
    <source>
        <strain evidence="3">DSM 17957</strain>
    </source>
</reference>
<proteinExistence type="predicted"/>
<gene>
    <name evidence="2" type="ORF">SAMN02745975_00516</name>
</gene>
<evidence type="ECO:0000313" key="2">
    <source>
        <dbReference type="EMBL" id="SHI74703.1"/>
    </source>
</evidence>
<dbReference type="AlphaFoldDB" id="A0A1M6DNI4"/>
<name>A0A1M6DNI4_9FIRM</name>
<evidence type="ECO:0000313" key="3">
    <source>
        <dbReference type="Proteomes" id="UP000184536"/>
    </source>
</evidence>
<dbReference type="EMBL" id="FQZV01000006">
    <property type="protein sequence ID" value="SHI74703.1"/>
    <property type="molecule type" value="Genomic_DNA"/>
</dbReference>
<accession>A0A1M6DNI4</accession>
<dbReference type="STRING" id="1121919.SAMN02745975_00516"/>
<evidence type="ECO:0000259" key="1">
    <source>
        <dbReference type="Pfam" id="PF09992"/>
    </source>
</evidence>
<sequence length="198" mass="21645">MKHYKVSLTDVVEVDPLCLKISIQDKPGNQINLANFVTSGYQYQYPDGKLGPVGILVSEGKIIRPDAPRGPKGTLIVYKDGSVDVKSIEDIRKEKDVWFAVSGCSILPKIMMKEEGFTGAFADIGRITDRPVIGWNPEKKKIIIAVRPQSNAARGQQTLKNLGCTKGITLDAGGSTVLKVGGKLIKSTTRRLYSVITW</sequence>
<organism evidence="2 3">
    <name type="scientific">Geosporobacter subterraneus DSM 17957</name>
    <dbReference type="NCBI Taxonomy" id="1121919"/>
    <lineage>
        <taxon>Bacteria</taxon>
        <taxon>Bacillati</taxon>
        <taxon>Bacillota</taxon>
        <taxon>Clostridia</taxon>
        <taxon>Peptostreptococcales</taxon>
        <taxon>Thermotaleaceae</taxon>
        <taxon>Geosporobacter</taxon>
    </lineage>
</organism>
<dbReference type="RefSeq" id="WP_110939807.1">
    <property type="nucleotide sequence ID" value="NZ_FQZV01000006.1"/>
</dbReference>
<dbReference type="Proteomes" id="UP000184536">
    <property type="component" value="Unassembled WGS sequence"/>
</dbReference>
<protein>
    <recommendedName>
        <fullName evidence="1">Phosphodiester glycosidase domain-containing protein</fullName>
    </recommendedName>
</protein>